<evidence type="ECO:0000256" key="5">
    <source>
        <dbReference type="ARBA" id="ARBA00023136"/>
    </source>
</evidence>
<name>A0ABQ6KB26_9MICO</name>
<keyword evidence="3 6" id="KW-0812">Transmembrane</keyword>
<dbReference type="Pfam" id="PF00892">
    <property type="entry name" value="EamA"/>
    <property type="match status" value="2"/>
</dbReference>
<dbReference type="InterPro" id="IPR050638">
    <property type="entry name" value="AA-Vitamin_Transporters"/>
</dbReference>
<dbReference type="SUPFAM" id="SSF103481">
    <property type="entry name" value="Multidrug resistance efflux transporter EmrE"/>
    <property type="match status" value="2"/>
</dbReference>
<dbReference type="PANTHER" id="PTHR32322">
    <property type="entry name" value="INNER MEMBRANE TRANSPORTER"/>
    <property type="match status" value="1"/>
</dbReference>
<feature type="domain" description="EamA" evidence="7">
    <location>
        <begin position="160"/>
        <end position="301"/>
    </location>
</feature>
<dbReference type="RefSeq" id="WP_284254773.1">
    <property type="nucleotide sequence ID" value="NZ_BAAAQO010000004.1"/>
</dbReference>
<evidence type="ECO:0000256" key="4">
    <source>
        <dbReference type="ARBA" id="ARBA00022989"/>
    </source>
</evidence>
<feature type="transmembrane region" description="Helical" evidence="6">
    <location>
        <begin position="229"/>
        <end position="247"/>
    </location>
</feature>
<organism evidence="8 9">
    <name type="scientific">Pseudolysinimonas kribbensis</name>
    <dbReference type="NCBI Taxonomy" id="433641"/>
    <lineage>
        <taxon>Bacteria</taxon>
        <taxon>Bacillati</taxon>
        <taxon>Actinomycetota</taxon>
        <taxon>Actinomycetes</taxon>
        <taxon>Micrococcales</taxon>
        <taxon>Microbacteriaceae</taxon>
        <taxon>Pseudolysinimonas</taxon>
    </lineage>
</organism>
<evidence type="ECO:0000256" key="6">
    <source>
        <dbReference type="SAM" id="Phobius"/>
    </source>
</evidence>
<feature type="transmembrane region" description="Helical" evidence="6">
    <location>
        <begin position="160"/>
        <end position="177"/>
    </location>
</feature>
<feature type="transmembrane region" description="Helical" evidence="6">
    <location>
        <begin position="99"/>
        <end position="119"/>
    </location>
</feature>
<evidence type="ECO:0000256" key="1">
    <source>
        <dbReference type="ARBA" id="ARBA00004141"/>
    </source>
</evidence>
<feature type="domain" description="EamA" evidence="7">
    <location>
        <begin position="12"/>
        <end position="144"/>
    </location>
</feature>
<reference evidence="9" key="1">
    <citation type="journal article" date="2019" name="Int. J. Syst. Evol. Microbiol.">
        <title>The Global Catalogue of Microorganisms (GCM) 10K type strain sequencing project: providing services to taxonomists for standard genome sequencing and annotation.</title>
        <authorList>
            <consortium name="The Broad Institute Genomics Platform"/>
            <consortium name="The Broad Institute Genome Sequencing Center for Infectious Disease"/>
            <person name="Wu L."/>
            <person name="Ma J."/>
        </authorList>
    </citation>
    <scope>NUCLEOTIDE SEQUENCE [LARGE SCALE GENOMIC DNA]</scope>
    <source>
        <strain evidence="9">NBRC 108894</strain>
    </source>
</reference>
<feature type="transmembrane region" description="Helical" evidence="6">
    <location>
        <begin position="38"/>
        <end position="61"/>
    </location>
</feature>
<dbReference type="InterPro" id="IPR037185">
    <property type="entry name" value="EmrE-like"/>
</dbReference>
<evidence type="ECO:0000256" key="3">
    <source>
        <dbReference type="ARBA" id="ARBA00022692"/>
    </source>
</evidence>
<keyword evidence="9" id="KW-1185">Reference proteome</keyword>
<keyword evidence="5 6" id="KW-0472">Membrane</keyword>
<dbReference type="Proteomes" id="UP001157034">
    <property type="component" value="Unassembled WGS sequence"/>
</dbReference>
<accession>A0ABQ6KB26</accession>
<comment type="caution">
    <text evidence="8">The sequence shown here is derived from an EMBL/GenBank/DDBJ whole genome shotgun (WGS) entry which is preliminary data.</text>
</comment>
<gene>
    <name evidence="8" type="ORF">GCM10025881_29630</name>
</gene>
<evidence type="ECO:0000313" key="9">
    <source>
        <dbReference type="Proteomes" id="UP001157034"/>
    </source>
</evidence>
<evidence type="ECO:0000313" key="8">
    <source>
        <dbReference type="EMBL" id="GMA96139.1"/>
    </source>
</evidence>
<sequence>MAVPRSGALSLAIAVGSSLCFSTSGTLATPLLESGWSPTAAVLLRAFVAGLVLLAPALVALRGDLRPLWRARWRVIAYGGLGVVGTQLAYFAAIRTIPVGLALLIQYLAPLLLVGLTWVRTRRMPKPVVLVGSALSLAGLLLVIGIVGGTAAGGSLDPVGVLWALLAAVGLGIYFVLGARPDGDIPPIAFAGFSLLVGGVLLAGVAATGLLPVTVGFADVRFLGGDVPWWLPAAGVALLATALAYVLGVTGARRLGTRVASFLGLAEVLFSCAFAWLLLGQALSPLQLVGGVLILAGIVFVRSERPDLPVSPDTLPIPVSEPA</sequence>
<feature type="transmembrane region" description="Helical" evidence="6">
    <location>
        <begin position="285"/>
        <end position="301"/>
    </location>
</feature>
<dbReference type="InterPro" id="IPR000620">
    <property type="entry name" value="EamA_dom"/>
</dbReference>
<comment type="subcellular location">
    <subcellularLocation>
        <location evidence="1">Membrane</location>
        <topology evidence="1">Multi-pass membrane protein</topology>
    </subcellularLocation>
</comment>
<protein>
    <submittedName>
        <fullName evidence="8">Membrane protein</fullName>
    </submittedName>
</protein>
<feature type="transmembrane region" description="Helical" evidence="6">
    <location>
        <begin position="73"/>
        <end position="93"/>
    </location>
</feature>
<proteinExistence type="inferred from homology"/>
<evidence type="ECO:0000259" key="7">
    <source>
        <dbReference type="Pfam" id="PF00892"/>
    </source>
</evidence>
<comment type="similarity">
    <text evidence="2">Belongs to the EamA transporter family.</text>
</comment>
<feature type="transmembrane region" description="Helical" evidence="6">
    <location>
        <begin position="259"/>
        <end position="279"/>
    </location>
</feature>
<dbReference type="EMBL" id="BSVB01000001">
    <property type="protein sequence ID" value="GMA96139.1"/>
    <property type="molecule type" value="Genomic_DNA"/>
</dbReference>
<dbReference type="PANTHER" id="PTHR32322:SF2">
    <property type="entry name" value="EAMA DOMAIN-CONTAINING PROTEIN"/>
    <property type="match status" value="1"/>
</dbReference>
<keyword evidence="4 6" id="KW-1133">Transmembrane helix</keyword>
<evidence type="ECO:0000256" key="2">
    <source>
        <dbReference type="ARBA" id="ARBA00007362"/>
    </source>
</evidence>
<feature type="transmembrane region" description="Helical" evidence="6">
    <location>
        <begin position="189"/>
        <end position="217"/>
    </location>
</feature>
<feature type="transmembrane region" description="Helical" evidence="6">
    <location>
        <begin position="128"/>
        <end position="148"/>
    </location>
</feature>